<evidence type="ECO:0000313" key="2">
    <source>
        <dbReference type="Proteomes" id="UP000595140"/>
    </source>
</evidence>
<reference evidence="1 2" key="1">
    <citation type="submission" date="2018-04" db="EMBL/GenBank/DDBJ databases">
        <authorList>
            <person name="Vogel A."/>
        </authorList>
    </citation>
    <scope>NUCLEOTIDE SEQUENCE [LARGE SCALE GENOMIC DNA]</scope>
</reference>
<gene>
    <name evidence="1" type="ORF">CCAM_LOCUS31067</name>
</gene>
<dbReference type="Proteomes" id="UP000595140">
    <property type="component" value="Unassembled WGS sequence"/>
</dbReference>
<dbReference type="EMBL" id="OOIL02003813">
    <property type="protein sequence ID" value="VFQ89291.1"/>
    <property type="molecule type" value="Genomic_DNA"/>
</dbReference>
<evidence type="ECO:0000313" key="1">
    <source>
        <dbReference type="EMBL" id="VFQ89291.1"/>
    </source>
</evidence>
<accession>A0A484MJZ2</accession>
<dbReference type="AlphaFoldDB" id="A0A484MJZ2"/>
<proteinExistence type="predicted"/>
<organism evidence="1 2">
    <name type="scientific">Cuscuta campestris</name>
    <dbReference type="NCBI Taxonomy" id="132261"/>
    <lineage>
        <taxon>Eukaryota</taxon>
        <taxon>Viridiplantae</taxon>
        <taxon>Streptophyta</taxon>
        <taxon>Embryophyta</taxon>
        <taxon>Tracheophyta</taxon>
        <taxon>Spermatophyta</taxon>
        <taxon>Magnoliopsida</taxon>
        <taxon>eudicotyledons</taxon>
        <taxon>Gunneridae</taxon>
        <taxon>Pentapetalae</taxon>
        <taxon>asterids</taxon>
        <taxon>lamiids</taxon>
        <taxon>Solanales</taxon>
        <taxon>Convolvulaceae</taxon>
        <taxon>Cuscuteae</taxon>
        <taxon>Cuscuta</taxon>
        <taxon>Cuscuta subgen. Grammica</taxon>
        <taxon>Cuscuta sect. Cleistogrammica</taxon>
    </lineage>
</organism>
<name>A0A484MJZ2_9ASTE</name>
<keyword evidence="2" id="KW-1185">Reference proteome</keyword>
<protein>
    <submittedName>
        <fullName evidence="1">Uncharacterized protein</fullName>
    </submittedName>
</protein>
<sequence>MLRALPLLIPQHPAGETSPEIASSMIIPFSIEQPEPEDDTCLLLRPLELEGGVEIVAAAAENQERVEDEEEEE</sequence>